<dbReference type="GO" id="GO:0120009">
    <property type="term" value="P:intermembrane lipid transfer"/>
    <property type="evidence" value="ECO:0007669"/>
    <property type="project" value="UniProtKB-ARBA"/>
</dbReference>
<dbReference type="InterPro" id="IPR018494">
    <property type="entry name" value="Oxysterol-bd_CS"/>
</dbReference>
<dbReference type="FunFam" id="2.40.160.120:FF:000001">
    <property type="entry name" value="Oxysterol-binding protein"/>
    <property type="match status" value="1"/>
</dbReference>
<dbReference type="PROSITE" id="PS01013">
    <property type="entry name" value="OSBP"/>
    <property type="match status" value="1"/>
</dbReference>
<dbReference type="EMBL" id="UPTC01002063">
    <property type="protein sequence ID" value="VBB32988.1"/>
    <property type="molecule type" value="Genomic_DNA"/>
</dbReference>
<dbReference type="OrthoDB" id="416222at2759"/>
<dbReference type="PANTHER" id="PTHR10972:SF209">
    <property type="entry name" value="OXYSTEROL-BINDING PROTEIN"/>
    <property type="match status" value="1"/>
</dbReference>
<evidence type="ECO:0000313" key="7">
    <source>
        <dbReference type="Proteomes" id="UP000276991"/>
    </source>
</evidence>
<evidence type="ECO:0000313" key="6">
    <source>
        <dbReference type="EMBL" id="VBB32988.1"/>
    </source>
</evidence>
<evidence type="ECO:0000256" key="3">
    <source>
        <dbReference type="RuleBase" id="RU003844"/>
    </source>
</evidence>
<dbReference type="InterPro" id="IPR037239">
    <property type="entry name" value="OSBP_sf"/>
</dbReference>
<keyword evidence="7" id="KW-1185">Reference proteome</keyword>
<keyword evidence="2" id="KW-0446">Lipid-binding</keyword>
<dbReference type="InterPro" id="IPR000648">
    <property type="entry name" value="Oxysterol-bd"/>
</dbReference>
<evidence type="ECO:0000256" key="4">
    <source>
        <dbReference type="RuleBase" id="RU003845"/>
    </source>
</evidence>
<sequence>MTTTTDHATDMGSGKLSGGDNVYSWRDALPAPMVPKSEMNVWSVLKKCIGKDLTRISIPIVFNEPLSFLQRLAEYMEYAELLEKANKCIVATERFEYVAAFIISSLSCNYMRLSKPFNPLWFETYELDRSEESGYRFIAEQVSHHPPKSAFHAESQSYEFDGVVSPRLKFWGTSVEVQPSGNFQLKFLNHNETYTWKAVNVTIHNIMMGQMYIQLEGNLHIQCNTGLECKLSFKNNDSGRSRQNTFFQGFISKQEKALRAIYGNWTSFLSTCEIVNFEFRYNDWLEIGKQFFQNCSARTDIPLIQGSKVIWKSRPRPSNSSVMYNFTSFTFLLNDPSDITDLLPPTDSRRRPDIRLLEAGQIEAAEKEKERLEVKQRQARALMKKTKEKLPKWFKNVHAISKHQLLWMFTYKYWNREYCDCEDIY</sequence>
<protein>
    <recommendedName>
        <fullName evidence="4">Oxysterol-binding protein</fullName>
    </recommendedName>
</protein>
<keyword evidence="4" id="KW-0445">Lipid transport</keyword>
<dbReference type="SUPFAM" id="SSF144000">
    <property type="entry name" value="Oxysterol-binding protein-like"/>
    <property type="match status" value="1"/>
</dbReference>
<comment type="similarity">
    <text evidence="1 3">Belongs to the OSBP family.</text>
</comment>
<dbReference type="GO" id="GO:0005886">
    <property type="term" value="C:plasma membrane"/>
    <property type="evidence" value="ECO:0007669"/>
    <property type="project" value="TreeGrafter"/>
</dbReference>
<evidence type="ECO:0000256" key="2">
    <source>
        <dbReference type="ARBA" id="ARBA00023121"/>
    </source>
</evidence>
<organism evidence="6 7">
    <name type="scientific">Acanthocheilonema viteae</name>
    <name type="common">Filarial nematode worm</name>
    <name type="synonym">Dipetalonema viteae</name>
    <dbReference type="NCBI Taxonomy" id="6277"/>
    <lineage>
        <taxon>Eukaryota</taxon>
        <taxon>Metazoa</taxon>
        <taxon>Ecdysozoa</taxon>
        <taxon>Nematoda</taxon>
        <taxon>Chromadorea</taxon>
        <taxon>Rhabditida</taxon>
        <taxon>Spirurina</taxon>
        <taxon>Spiruromorpha</taxon>
        <taxon>Filarioidea</taxon>
        <taxon>Onchocercidae</taxon>
        <taxon>Acanthocheilonema</taxon>
    </lineage>
</organism>
<dbReference type="GO" id="GO:0032934">
    <property type="term" value="F:sterol binding"/>
    <property type="evidence" value="ECO:0007669"/>
    <property type="project" value="TreeGrafter"/>
</dbReference>
<dbReference type="Pfam" id="PF01237">
    <property type="entry name" value="Oxysterol_BP"/>
    <property type="match status" value="1"/>
</dbReference>
<dbReference type="STRING" id="6277.A0A498SUQ0"/>
<keyword evidence="4" id="KW-0813">Transport</keyword>
<evidence type="ECO:0000256" key="5">
    <source>
        <dbReference type="SAM" id="Coils"/>
    </source>
</evidence>
<gene>
    <name evidence="6" type="ORF">NAV_LOCUS7779</name>
</gene>
<dbReference type="PANTHER" id="PTHR10972">
    <property type="entry name" value="OXYSTEROL-BINDING PROTEIN-RELATED"/>
    <property type="match status" value="1"/>
</dbReference>
<evidence type="ECO:0000256" key="1">
    <source>
        <dbReference type="ARBA" id="ARBA00008842"/>
    </source>
</evidence>
<accession>A0A498SUQ0</accession>
<dbReference type="Gene3D" id="2.40.160.120">
    <property type="match status" value="1"/>
</dbReference>
<dbReference type="GO" id="GO:0097038">
    <property type="term" value="C:perinuclear endoplasmic reticulum"/>
    <property type="evidence" value="ECO:0007669"/>
    <property type="project" value="TreeGrafter"/>
</dbReference>
<feature type="coiled-coil region" evidence="5">
    <location>
        <begin position="357"/>
        <end position="389"/>
    </location>
</feature>
<dbReference type="AlphaFoldDB" id="A0A498SUQ0"/>
<proteinExistence type="inferred from homology"/>
<name>A0A498SUQ0_ACAVI</name>
<dbReference type="Proteomes" id="UP000276991">
    <property type="component" value="Unassembled WGS sequence"/>
</dbReference>
<dbReference type="GO" id="GO:0005829">
    <property type="term" value="C:cytosol"/>
    <property type="evidence" value="ECO:0007669"/>
    <property type="project" value="TreeGrafter"/>
</dbReference>
<keyword evidence="5" id="KW-0175">Coiled coil</keyword>
<reference evidence="6 7" key="1">
    <citation type="submission" date="2018-08" db="EMBL/GenBank/DDBJ databases">
        <authorList>
            <person name="Laetsch R D."/>
            <person name="Stevens L."/>
            <person name="Kumar S."/>
            <person name="Blaxter L. M."/>
        </authorList>
    </citation>
    <scope>NUCLEOTIDE SEQUENCE [LARGE SCALE GENOMIC DNA]</scope>
</reference>